<evidence type="ECO:0000256" key="11">
    <source>
        <dbReference type="PROSITE-ProRule" id="PRU00169"/>
    </source>
</evidence>
<dbReference type="Pfam" id="PF00512">
    <property type="entry name" value="HisKA"/>
    <property type="match status" value="1"/>
</dbReference>
<comment type="catalytic activity">
    <reaction evidence="1">
        <text>ATP + protein L-histidine = ADP + protein N-phospho-L-histidine.</text>
        <dbReference type="EC" id="2.7.13.3"/>
    </reaction>
</comment>
<dbReference type="InterPro" id="IPR011006">
    <property type="entry name" value="CheY-like_superfamily"/>
</dbReference>
<dbReference type="SUPFAM" id="SSF47384">
    <property type="entry name" value="Homodimeric domain of signal transducing histidine kinase"/>
    <property type="match status" value="1"/>
</dbReference>
<dbReference type="GO" id="GO:0000155">
    <property type="term" value="F:phosphorelay sensor kinase activity"/>
    <property type="evidence" value="ECO:0007669"/>
    <property type="project" value="InterPro"/>
</dbReference>
<dbReference type="GO" id="GO:0009927">
    <property type="term" value="F:histidine phosphotransfer kinase activity"/>
    <property type="evidence" value="ECO:0007669"/>
    <property type="project" value="TreeGrafter"/>
</dbReference>
<dbReference type="AlphaFoldDB" id="A0A917JQZ7"/>
<gene>
    <name evidence="16" type="primary">prlS</name>
    <name evidence="16" type="ORF">GCM10009332_19760</name>
</gene>
<name>A0A917JQZ7_9GAMM</name>
<feature type="transmembrane region" description="Helical" evidence="13">
    <location>
        <begin position="153"/>
        <end position="173"/>
    </location>
</feature>
<evidence type="ECO:0000313" key="17">
    <source>
        <dbReference type="Proteomes" id="UP000613743"/>
    </source>
</evidence>
<dbReference type="Pfam" id="PF02518">
    <property type="entry name" value="HATPase_c"/>
    <property type="match status" value="1"/>
</dbReference>
<feature type="transmembrane region" description="Helical" evidence="13">
    <location>
        <begin position="434"/>
        <end position="452"/>
    </location>
</feature>
<evidence type="ECO:0000256" key="12">
    <source>
        <dbReference type="SAM" id="Coils"/>
    </source>
</evidence>
<evidence type="ECO:0000313" key="16">
    <source>
        <dbReference type="EMBL" id="GGI82596.1"/>
    </source>
</evidence>
<dbReference type="Proteomes" id="UP000613743">
    <property type="component" value="Unassembled WGS sequence"/>
</dbReference>
<comment type="caution">
    <text evidence="16">The sequence shown here is derived from an EMBL/GenBank/DDBJ whole genome shotgun (WGS) entry which is preliminary data.</text>
</comment>
<evidence type="ECO:0000256" key="3">
    <source>
        <dbReference type="ARBA" id="ARBA00006434"/>
    </source>
</evidence>
<dbReference type="Gene3D" id="1.20.1730.10">
    <property type="entry name" value="Sodium/glucose cotransporter"/>
    <property type="match status" value="1"/>
</dbReference>
<comment type="subcellular location">
    <subcellularLocation>
        <location evidence="2">Membrane</location>
        <topology evidence="2">Multi-pass membrane protein</topology>
    </subcellularLocation>
</comment>
<feature type="domain" description="Histidine kinase" evidence="14">
    <location>
        <begin position="791"/>
        <end position="1004"/>
    </location>
</feature>
<feature type="transmembrane region" description="Helical" evidence="13">
    <location>
        <begin position="38"/>
        <end position="55"/>
    </location>
</feature>
<evidence type="ECO:0000256" key="7">
    <source>
        <dbReference type="ARBA" id="ARBA00022692"/>
    </source>
</evidence>
<dbReference type="InterPro" id="IPR038377">
    <property type="entry name" value="Na/Glc_symporter_sf"/>
</dbReference>
<feature type="modified residue" description="4-aspartylphosphate" evidence="11">
    <location>
        <position position="1075"/>
    </location>
</feature>
<protein>
    <recommendedName>
        <fullName evidence="4">histidine kinase</fullName>
        <ecNumber evidence="4">2.7.13.3</ecNumber>
    </recommendedName>
</protein>
<dbReference type="InterPro" id="IPR005467">
    <property type="entry name" value="His_kinase_dom"/>
</dbReference>
<evidence type="ECO:0000256" key="5">
    <source>
        <dbReference type="ARBA" id="ARBA00022553"/>
    </source>
</evidence>
<dbReference type="InterPro" id="IPR001789">
    <property type="entry name" value="Sig_transdc_resp-reg_receiver"/>
</dbReference>
<dbReference type="PROSITE" id="PS50283">
    <property type="entry name" value="NA_SOLUT_SYMP_3"/>
    <property type="match status" value="1"/>
</dbReference>
<feature type="transmembrane region" description="Helical" evidence="13">
    <location>
        <begin position="472"/>
        <end position="492"/>
    </location>
</feature>
<evidence type="ECO:0000256" key="6">
    <source>
        <dbReference type="ARBA" id="ARBA00022679"/>
    </source>
</evidence>
<evidence type="ECO:0000256" key="1">
    <source>
        <dbReference type="ARBA" id="ARBA00000085"/>
    </source>
</evidence>
<evidence type="ECO:0000256" key="4">
    <source>
        <dbReference type="ARBA" id="ARBA00012438"/>
    </source>
</evidence>
<reference evidence="16" key="1">
    <citation type="journal article" date="2014" name="Int. J. Syst. Evol. Microbiol.">
        <title>Complete genome sequence of Corynebacterium casei LMG S-19264T (=DSM 44701T), isolated from a smear-ripened cheese.</title>
        <authorList>
            <consortium name="US DOE Joint Genome Institute (JGI-PGF)"/>
            <person name="Walter F."/>
            <person name="Albersmeier A."/>
            <person name="Kalinowski J."/>
            <person name="Ruckert C."/>
        </authorList>
    </citation>
    <scope>NUCLEOTIDE SEQUENCE</scope>
    <source>
        <strain evidence="16">JCM 30804</strain>
    </source>
</reference>
<dbReference type="SMART" id="SM00387">
    <property type="entry name" value="HATPase_c"/>
    <property type="match status" value="1"/>
</dbReference>
<evidence type="ECO:0000256" key="9">
    <source>
        <dbReference type="ARBA" id="ARBA00022989"/>
    </source>
</evidence>
<dbReference type="Gene3D" id="3.30.565.10">
    <property type="entry name" value="Histidine kinase-like ATPase, C-terminal domain"/>
    <property type="match status" value="1"/>
</dbReference>
<dbReference type="Gene3D" id="3.40.50.2300">
    <property type="match status" value="1"/>
</dbReference>
<dbReference type="SMART" id="SM00091">
    <property type="entry name" value="PAS"/>
    <property type="match status" value="1"/>
</dbReference>
<evidence type="ECO:0000256" key="13">
    <source>
        <dbReference type="SAM" id="Phobius"/>
    </source>
</evidence>
<dbReference type="GO" id="GO:0005886">
    <property type="term" value="C:plasma membrane"/>
    <property type="evidence" value="ECO:0007669"/>
    <property type="project" value="TreeGrafter"/>
</dbReference>
<evidence type="ECO:0000259" key="14">
    <source>
        <dbReference type="PROSITE" id="PS50109"/>
    </source>
</evidence>
<dbReference type="InterPro" id="IPR000014">
    <property type="entry name" value="PAS"/>
</dbReference>
<dbReference type="SMART" id="SM00388">
    <property type="entry name" value="HisKA"/>
    <property type="match status" value="1"/>
</dbReference>
<dbReference type="SMART" id="SM00448">
    <property type="entry name" value="REC"/>
    <property type="match status" value="1"/>
</dbReference>
<reference evidence="16" key="2">
    <citation type="submission" date="2020-09" db="EMBL/GenBank/DDBJ databases">
        <authorList>
            <person name="Sun Q."/>
            <person name="Ohkuma M."/>
        </authorList>
    </citation>
    <scope>NUCLEOTIDE SEQUENCE</scope>
    <source>
        <strain evidence="16">JCM 30804</strain>
    </source>
</reference>
<feature type="transmembrane region" description="Helical" evidence="13">
    <location>
        <begin position="6"/>
        <end position="26"/>
    </location>
</feature>
<dbReference type="PANTHER" id="PTHR43047">
    <property type="entry name" value="TWO-COMPONENT HISTIDINE PROTEIN KINASE"/>
    <property type="match status" value="1"/>
</dbReference>
<comment type="similarity">
    <text evidence="3">Belongs to the sodium:solute symporter (SSF) (TC 2.A.21) family.</text>
</comment>
<dbReference type="CDD" id="cd00082">
    <property type="entry name" value="HisKA"/>
    <property type="match status" value="1"/>
</dbReference>
<feature type="transmembrane region" description="Helical" evidence="13">
    <location>
        <begin position="409"/>
        <end position="427"/>
    </location>
</feature>
<dbReference type="InterPro" id="IPR003661">
    <property type="entry name" value="HisK_dim/P_dom"/>
</dbReference>
<dbReference type="InterPro" id="IPR001734">
    <property type="entry name" value="Na/solute_symporter"/>
</dbReference>
<dbReference type="InterPro" id="IPR003594">
    <property type="entry name" value="HATPase_dom"/>
</dbReference>
<feature type="domain" description="Response regulatory" evidence="15">
    <location>
        <begin position="1024"/>
        <end position="1141"/>
    </location>
</feature>
<dbReference type="GO" id="GO:0022857">
    <property type="term" value="F:transmembrane transporter activity"/>
    <property type="evidence" value="ECO:0007669"/>
    <property type="project" value="InterPro"/>
</dbReference>
<keyword evidence="9 13" id="KW-1133">Transmembrane helix</keyword>
<dbReference type="Gene3D" id="3.30.450.20">
    <property type="entry name" value="PAS domain"/>
    <property type="match status" value="1"/>
</dbReference>
<dbReference type="InterPro" id="IPR004358">
    <property type="entry name" value="Sig_transdc_His_kin-like_C"/>
</dbReference>
<feature type="transmembrane region" description="Helical" evidence="13">
    <location>
        <begin position="321"/>
        <end position="349"/>
    </location>
</feature>
<keyword evidence="17" id="KW-1185">Reference proteome</keyword>
<dbReference type="InterPro" id="IPR036890">
    <property type="entry name" value="HATPase_C_sf"/>
</dbReference>
<dbReference type="CDD" id="cd00156">
    <property type="entry name" value="REC"/>
    <property type="match status" value="1"/>
</dbReference>
<keyword evidence="5 11" id="KW-0597">Phosphoprotein</keyword>
<proteinExistence type="inferred from homology"/>
<feature type="transmembrane region" description="Helical" evidence="13">
    <location>
        <begin position="379"/>
        <end position="397"/>
    </location>
</feature>
<feature type="transmembrane region" description="Helical" evidence="13">
    <location>
        <begin position="232"/>
        <end position="255"/>
    </location>
</feature>
<dbReference type="PROSITE" id="PS50110">
    <property type="entry name" value="RESPONSE_REGULATORY"/>
    <property type="match status" value="1"/>
</dbReference>
<feature type="coiled-coil region" evidence="12">
    <location>
        <begin position="757"/>
        <end position="784"/>
    </location>
</feature>
<dbReference type="CDD" id="cd00075">
    <property type="entry name" value="HATPase"/>
    <property type="match status" value="1"/>
</dbReference>
<feature type="transmembrane region" description="Helical" evidence="13">
    <location>
        <begin position="115"/>
        <end position="133"/>
    </location>
</feature>
<dbReference type="CDD" id="cd00130">
    <property type="entry name" value="PAS"/>
    <property type="match status" value="1"/>
</dbReference>
<feature type="transmembrane region" description="Helical" evidence="13">
    <location>
        <begin position="276"/>
        <end position="301"/>
    </location>
</feature>
<dbReference type="SUPFAM" id="SSF55874">
    <property type="entry name" value="ATPase domain of HSP90 chaperone/DNA topoisomerase II/histidine kinase"/>
    <property type="match status" value="1"/>
</dbReference>
<dbReference type="RefSeq" id="WP_188920379.1">
    <property type="nucleotide sequence ID" value="NZ_BMPZ01000004.1"/>
</dbReference>
<keyword evidence="12" id="KW-0175">Coiled coil</keyword>
<keyword evidence="10 13" id="KW-0472">Membrane</keyword>
<dbReference type="CDD" id="cd10322">
    <property type="entry name" value="SLC5sbd"/>
    <property type="match status" value="1"/>
</dbReference>
<evidence type="ECO:0000256" key="2">
    <source>
        <dbReference type="ARBA" id="ARBA00004141"/>
    </source>
</evidence>
<organism evidence="16 17">
    <name type="scientific">Shewanella gelidii</name>
    <dbReference type="NCBI Taxonomy" id="1642821"/>
    <lineage>
        <taxon>Bacteria</taxon>
        <taxon>Pseudomonadati</taxon>
        <taxon>Pseudomonadota</taxon>
        <taxon>Gammaproteobacteria</taxon>
        <taxon>Alteromonadales</taxon>
        <taxon>Shewanellaceae</taxon>
        <taxon>Shewanella</taxon>
    </lineage>
</organism>
<evidence type="ECO:0000256" key="10">
    <source>
        <dbReference type="ARBA" id="ARBA00023136"/>
    </source>
</evidence>
<dbReference type="InterPro" id="IPR036097">
    <property type="entry name" value="HisK_dim/P_sf"/>
</dbReference>
<keyword evidence="6" id="KW-0808">Transferase</keyword>
<dbReference type="InterPro" id="IPR035965">
    <property type="entry name" value="PAS-like_dom_sf"/>
</dbReference>
<dbReference type="PANTHER" id="PTHR43047:SF9">
    <property type="entry name" value="HISTIDINE KINASE"/>
    <property type="match status" value="1"/>
</dbReference>
<accession>A0A917JQZ7</accession>
<dbReference type="PRINTS" id="PR00344">
    <property type="entry name" value="BCTRLSENSOR"/>
</dbReference>
<dbReference type="Pfam" id="PF12860">
    <property type="entry name" value="PAS_7"/>
    <property type="match status" value="1"/>
</dbReference>
<sequence>MFANWLLVIVSVGYIGLLFLIAYMGDKYRHKLVTYQHTIIYALSLGVYCTSWGFLGTAGQAANNSFSYLPVYIAPILLFIFAWPFIQRIIRVCLRLNITSIADLLAARFGKSQKLAVIVTIVALIGTLPYIALQLKAIVNSYEILRQTPRLSSWQLGLIVSTILAGFTIIFGVRAIDITERHPGVMVAIAFESLIKLIAFLTVGIFVSFIVFDSPVQIWQQARATLPSSTQFEWPNVFSMIGLLFIVASAFLCLPRQFQVTMVELKDPKHSKWSRWTFPLYVLVFAFFAAPLGQAGNILYGESLQQDAYVLFLPAYFGQQWLSLFSFLGAISAASSMVIISTIALSIMLSNEVVFPTLFKFSDIQSTDFFRFRTHLLRVRKLLVLLVIFLSFGMFLIAPPDTLASLGEVAFGAIAQIGPALFAAFFWRKVSLSGVISGITSGFGVWFLLNLLPQLGFYPHPFAGSEYSMTTLATLLGLIINITMLWSISIIGRQTLKEQMQIEHFFERPDIHAIPAVQPGKIDPKELELLVSRFIGEEKARLGFNSFFNQHPEKKGNKQTNNQSLVLYTENLLASVMGSASARLVMSCALQGRDIALDEVAQLMEDASSHRLEFSRSVLQSAIENASEGISVIDSNLNLVAWNERYLSLFNYPEGMVYIGCPVKELIHHNLSQCHPAGGDIHSQVEKRLAYLREGSRHSTERQQSDGKIIRIEGNPIPGGGFVMLFSDITTYREAESLLKEENLDLESRVYERTKKLEHANQQLAKSNAELAKASQLAEEAHLKKSQYLKACSHDLLQPLSAARLFSSAIAQDNQLTPRQAEQVNYIDNSLKVANELLLDLNEMSRIESGTIVPKKEHFPVQELFDSLSQEFSALAVNHNVEIHLVDSSAWINSDKKLLRRILQNLLSNAFRYASGGKVLLGCRRGKQISIQVVDNGPGIPEDKHQSVFEQFTRLDNPATMGINGLGLGLNIAKGLASLLGHELRLASAIGRGCRFSIEAQAVSPKHLSTEEKIADVVTLQGVKVLCVDNDLNVLHGMEQLLQGWKCQVYSASSIDEALEVFDDLSGNIDIMLVDYQLDHDENGLDLMAQIQQRSPVPVPGILVTATTDQDVVNRAKSEGYSHLRKLIKPIALRALMSAMLVKGLQRNYASTHEPDN</sequence>
<evidence type="ECO:0000256" key="8">
    <source>
        <dbReference type="ARBA" id="ARBA00022777"/>
    </source>
</evidence>
<keyword evidence="7 13" id="KW-0812">Transmembrane</keyword>
<feature type="transmembrane region" description="Helical" evidence="13">
    <location>
        <begin position="185"/>
        <end position="212"/>
    </location>
</feature>
<dbReference type="SUPFAM" id="SSF52172">
    <property type="entry name" value="CheY-like"/>
    <property type="match status" value="1"/>
</dbReference>
<dbReference type="EMBL" id="BMPZ01000004">
    <property type="protein sequence ID" value="GGI82596.1"/>
    <property type="molecule type" value="Genomic_DNA"/>
</dbReference>
<keyword evidence="8 16" id="KW-0418">Kinase</keyword>
<dbReference type="SUPFAM" id="SSF55785">
    <property type="entry name" value="PYP-like sensor domain (PAS domain)"/>
    <property type="match status" value="1"/>
</dbReference>
<feature type="transmembrane region" description="Helical" evidence="13">
    <location>
        <begin position="67"/>
        <end position="86"/>
    </location>
</feature>
<dbReference type="Pfam" id="PF00072">
    <property type="entry name" value="Response_reg"/>
    <property type="match status" value="1"/>
</dbReference>
<dbReference type="EC" id="2.7.13.3" evidence="4"/>
<dbReference type="PROSITE" id="PS50109">
    <property type="entry name" value="HIS_KIN"/>
    <property type="match status" value="1"/>
</dbReference>
<evidence type="ECO:0000259" key="15">
    <source>
        <dbReference type="PROSITE" id="PS50110"/>
    </source>
</evidence>
<dbReference type="Gene3D" id="1.10.287.130">
    <property type="match status" value="1"/>
</dbReference>